<dbReference type="Proteomes" id="UP000663869">
    <property type="component" value="Unassembled WGS sequence"/>
</dbReference>
<dbReference type="Proteomes" id="UP000663862">
    <property type="component" value="Unassembled WGS sequence"/>
</dbReference>
<dbReference type="EMBL" id="CAJNYU010001586">
    <property type="protein sequence ID" value="CAF3450721.1"/>
    <property type="molecule type" value="Genomic_DNA"/>
</dbReference>
<dbReference type="EMBL" id="CAJOBS010003489">
    <property type="protein sequence ID" value="CAF4857813.1"/>
    <property type="molecule type" value="Genomic_DNA"/>
</dbReference>
<evidence type="ECO:0000313" key="1">
    <source>
        <dbReference type="EMBL" id="CAF3381604.1"/>
    </source>
</evidence>
<accession>A0A818DVX3</accession>
<comment type="caution">
    <text evidence="2">The sequence shown here is derived from an EMBL/GenBank/DDBJ whole genome shotgun (WGS) entry which is preliminary data.</text>
</comment>
<evidence type="ECO:0000313" key="3">
    <source>
        <dbReference type="EMBL" id="CAF3764541.1"/>
    </source>
</evidence>
<dbReference type="EMBL" id="CAJOBQ010003444">
    <property type="protein sequence ID" value="CAF4606600.1"/>
    <property type="molecule type" value="Genomic_DNA"/>
</dbReference>
<gene>
    <name evidence="2" type="ORF">FME351_LOCUS13377</name>
    <name evidence="3" type="ORF">GRG538_LOCUS32141</name>
    <name evidence="4" type="ORF">HFQ381_LOCUS18491</name>
    <name evidence="1" type="ORF">LUA448_LOCUS15825</name>
    <name evidence="6" type="ORF">TOA249_LOCUS27432</name>
    <name evidence="5" type="ORF">TSG867_LOCUS28168</name>
</gene>
<evidence type="ECO:0000313" key="5">
    <source>
        <dbReference type="EMBL" id="CAF4606600.1"/>
    </source>
</evidence>
<sequence length="72" mass="8494">MKMELLNDNPNKDLLHDLWRQTFNIRRLCIRELTITEILERFPGYSHPEMILAEVNESVGIDMEENVNALLP</sequence>
<dbReference type="Proteomes" id="UP000663833">
    <property type="component" value="Unassembled WGS sequence"/>
</dbReference>
<evidence type="ECO:0000313" key="6">
    <source>
        <dbReference type="EMBL" id="CAF4857813.1"/>
    </source>
</evidence>
<protein>
    <submittedName>
        <fullName evidence="2">Uncharacterized protein</fullName>
    </submittedName>
</protein>
<dbReference type="EMBL" id="CAJOBO010001431">
    <property type="protein sequence ID" value="CAF4377481.1"/>
    <property type="molecule type" value="Genomic_DNA"/>
</dbReference>
<reference evidence="2" key="1">
    <citation type="submission" date="2021-02" db="EMBL/GenBank/DDBJ databases">
        <authorList>
            <person name="Nowell W R."/>
        </authorList>
    </citation>
    <scope>NUCLEOTIDE SEQUENCE</scope>
</reference>
<proteinExistence type="predicted"/>
<dbReference type="Proteomes" id="UP000663838">
    <property type="component" value="Unassembled WGS sequence"/>
</dbReference>
<evidence type="ECO:0000313" key="4">
    <source>
        <dbReference type="EMBL" id="CAF4377481.1"/>
    </source>
</evidence>
<dbReference type="AlphaFoldDB" id="A0A818DVX3"/>
<evidence type="ECO:0000313" key="7">
    <source>
        <dbReference type="Proteomes" id="UP000663869"/>
    </source>
</evidence>
<dbReference type="EMBL" id="CAJNYD010001916">
    <property type="protein sequence ID" value="CAF3381604.1"/>
    <property type="molecule type" value="Genomic_DNA"/>
</dbReference>
<dbReference type="EMBL" id="CAJNYT010005661">
    <property type="protein sequence ID" value="CAF3764541.1"/>
    <property type="molecule type" value="Genomic_DNA"/>
</dbReference>
<dbReference type="Proteomes" id="UP000663872">
    <property type="component" value="Unassembled WGS sequence"/>
</dbReference>
<name>A0A818DVX3_9BILA</name>
<dbReference type="Proteomes" id="UP000663851">
    <property type="component" value="Unassembled WGS sequence"/>
</dbReference>
<organism evidence="2 7">
    <name type="scientific">Rotaria socialis</name>
    <dbReference type="NCBI Taxonomy" id="392032"/>
    <lineage>
        <taxon>Eukaryota</taxon>
        <taxon>Metazoa</taxon>
        <taxon>Spiralia</taxon>
        <taxon>Gnathifera</taxon>
        <taxon>Rotifera</taxon>
        <taxon>Eurotatoria</taxon>
        <taxon>Bdelloidea</taxon>
        <taxon>Philodinida</taxon>
        <taxon>Philodinidae</taxon>
        <taxon>Rotaria</taxon>
    </lineage>
</organism>
<evidence type="ECO:0000313" key="2">
    <source>
        <dbReference type="EMBL" id="CAF3450721.1"/>
    </source>
</evidence>